<dbReference type="InterPro" id="IPR033469">
    <property type="entry name" value="CYTH-like_dom_sf"/>
</dbReference>
<accession>A0AAJ5W105</accession>
<dbReference type="InterPro" id="IPR023577">
    <property type="entry name" value="CYTH_domain"/>
</dbReference>
<sequence>MTGGDAERSLEIERKYDVDDDTAIPDWRGLPGVISVGVPERRSLDARYLDTDDGRLGRSAVALRRRTGGPDEGWHIKHATPEGKHEARWPLDDAAADAEIVVPDAVAASLVGEHGFDGLSELSMVARIRNERTAYALRDERGDLVAEFVDDRVSATDARRGTETHWREWELELGPAAPTDDEGRHALFSAADVLVSAVGGSVSASGSKLGRALGV</sequence>
<dbReference type="Gene3D" id="2.40.320.10">
    <property type="entry name" value="Hypothetical Protein Pfu-838710-001"/>
    <property type="match status" value="1"/>
</dbReference>
<dbReference type="Proteomes" id="UP001213972">
    <property type="component" value="Chromosome"/>
</dbReference>
<name>A0AAJ5W105_9MICO</name>
<evidence type="ECO:0000259" key="1">
    <source>
        <dbReference type="SMART" id="SM01118"/>
    </source>
</evidence>
<dbReference type="SUPFAM" id="SSF55154">
    <property type="entry name" value="CYTH-like phosphatases"/>
    <property type="match status" value="1"/>
</dbReference>
<dbReference type="EMBL" id="CP119321">
    <property type="protein sequence ID" value="WEK14126.1"/>
    <property type="molecule type" value="Genomic_DNA"/>
</dbReference>
<protein>
    <submittedName>
        <fullName evidence="2">CYTH domain-containing protein</fullName>
    </submittedName>
</protein>
<gene>
    <name evidence="2" type="ORF">P0Y48_02640</name>
</gene>
<dbReference type="Pfam" id="PF01928">
    <property type="entry name" value="CYTH"/>
    <property type="match status" value="1"/>
</dbReference>
<evidence type="ECO:0000313" key="3">
    <source>
        <dbReference type="Proteomes" id="UP001213972"/>
    </source>
</evidence>
<organism evidence="2 3">
    <name type="scientific">Candidatus Microbacterium phytovorans</name>
    <dbReference type="NCBI Taxonomy" id="3121374"/>
    <lineage>
        <taxon>Bacteria</taxon>
        <taxon>Bacillati</taxon>
        <taxon>Actinomycetota</taxon>
        <taxon>Actinomycetes</taxon>
        <taxon>Micrococcales</taxon>
        <taxon>Microbacteriaceae</taxon>
        <taxon>Microbacterium</taxon>
    </lineage>
</organism>
<evidence type="ECO:0000313" key="2">
    <source>
        <dbReference type="EMBL" id="WEK14126.1"/>
    </source>
</evidence>
<feature type="domain" description="CYTH" evidence="1">
    <location>
        <begin position="9"/>
        <end position="212"/>
    </location>
</feature>
<dbReference type="CDD" id="cd07374">
    <property type="entry name" value="CYTH-like_Pase"/>
    <property type="match status" value="1"/>
</dbReference>
<dbReference type="SMART" id="SM01118">
    <property type="entry name" value="CYTH"/>
    <property type="match status" value="1"/>
</dbReference>
<reference evidence="2" key="1">
    <citation type="submission" date="2023-03" db="EMBL/GenBank/DDBJ databases">
        <title>Andean soil-derived lignocellulolytic bacterial consortium as a source of novel taxa and putative plastic-active enzymes.</title>
        <authorList>
            <person name="Diaz-Garcia L."/>
            <person name="Chuvochina M."/>
            <person name="Feuerriegel G."/>
            <person name="Bunk B."/>
            <person name="Sproer C."/>
            <person name="Streit W.R."/>
            <person name="Rodriguez L.M."/>
            <person name="Overmann J."/>
            <person name="Jimenez D.J."/>
        </authorList>
    </citation>
    <scope>NUCLEOTIDE SEQUENCE</scope>
    <source>
        <strain evidence="2">MAG 4610</strain>
    </source>
</reference>
<proteinExistence type="predicted"/>
<dbReference type="AlphaFoldDB" id="A0AAJ5W105"/>